<name>A0AAN6NGV7_9PEZI</name>
<evidence type="ECO:0000313" key="1">
    <source>
        <dbReference type="EMBL" id="KAK3945534.1"/>
    </source>
</evidence>
<accession>A0AAN6NGV7</accession>
<comment type="caution">
    <text evidence="1">The sequence shown here is derived from an EMBL/GenBank/DDBJ whole genome shotgun (WGS) entry which is preliminary data.</text>
</comment>
<sequence length="100" mass="11202">MDALLMDELSVFSTVVTVVSILTGASRFKFWTEFYGSQGIILYIFGNIHVLHLELEVLLSNSEDIIMGFKKSAQDESSMIAIAGKCEVLKLMGYGLERQY</sequence>
<keyword evidence="2" id="KW-1185">Reference proteome</keyword>
<gene>
    <name evidence="1" type="ORF">QBC46DRAFT_370958</name>
</gene>
<organism evidence="1 2">
    <name type="scientific">Diplogelasinospora grovesii</name>
    <dbReference type="NCBI Taxonomy" id="303347"/>
    <lineage>
        <taxon>Eukaryota</taxon>
        <taxon>Fungi</taxon>
        <taxon>Dikarya</taxon>
        <taxon>Ascomycota</taxon>
        <taxon>Pezizomycotina</taxon>
        <taxon>Sordariomycetes</taxon>
        <taxon>Sordariomycetidae</taxon>
        <taxon>Sordariales</taxon>
        <taxon>Diplogelasinosporaceae</taxon>
        <taxon>Diplogelasinospora</taxon>
    </lineage>
</organism>
<dbReference type="EMBL" id="MU853754">
    <property type="protein sequence ID" value="KAK3945534.1"/>
    <property type="molecule type" value="Genomic_DNA"/>
</dbReference>
<protein>
    <submittedName>
        <fullName evidence="1">Uncharacterized protein</fullName>
    </submittedName>
</protein>
<dbReference type="AlphaFoldDB" id="A0AAN6NGV7"/>
<reference evidence="2" key="1">
    <citation type="journal article" date="2023" name="Mol. Phylogenet. Evol.">
        <title>Genome-scale phylogeny and comparative genomics of the fungal order Sordariales.</title>
        <authorList>
            <person name="Hensen N."/>
            <person name="Bonometti L."/>
            <person name="Westerberg I."/>
            <person name="Brannstrom I.O."/>
            <person name="Guillou S."/>
            <person name="Cros-Aarteil S."/>
            <person name="Calhoun S."/>
            <person name="Haridas S."/>
            <person name="Kuo A."/>
            <person name="Mondo S."/>
            <person name="Pangilinan J."/>
            <person name="Riley R."/>
            <person name="LaButti K."/>
            <person name="Andreopoulos B."/>
            <person name="Lipzen A."/>
            <person name="Chen C."/>
            <person name="Yan M."/>
            <person name="Daum C."/>
            <person name="Ng V."/>
            <person name="Clum A."/>
            <person name="Steindorff A."/>
            <person name="Ohm R.A."/>
            <person name="Martin F."/>
            <person name="Silar P."/>
            <person name="Natvig D.O."/>
            <person name="Lalanne C."/>
            <person name="Gautier V."/>
            <person name="Ament-Velasquez S.L."/>
            <person name="Kruys A."/>
            <person name="Hutchinson M.I."/>
            <person name="Powell A.J."/>
            <person name="Barry K."/>
            <person name="Miller A.N."/>
            <person name="Grigoriev I.V."/>
            <person name="Debuchy R."/>
            <person name="Gladieux P."/>
            <person name="Hiltunen Thoren M."/>
            <person name="Johannesson H."/>
        </authorList>
    </citation>
    <scope>NUCLEOTIDE SEQUENCE [LARGE SCALE GENOMIC DNA]</scope>
    <source>
        <strain evidence="2">CBS 340.73</strain>
    </source>
</reference>
<evidence type="ECO:0000313" key="2">
    <source>
        <dbReference type="Proteomes" id="UP001303473"/>
    </source>
</evidence>
<proteinExistence type="predicted"/>
<dbReference type="Proteomes" id="UP001303473">
    <property type="component" value="Unassembled WGS sequence"/>
</dbReference>